<accession>A0A2P5DUU3</accession>
<dbReference type="InterPro" id="IPR043502">
    <property type="entry name" value="DNA/RNA_pol_sf"/>
</dbReference>
<dbReference type="STRING" id="3476.A0A2P5DUU3"/>
<dbReference type="SUPFAM" id="SSF56672">
    <property type="entry name" value="DNA/RNA polymerases"/>
    <property type="match status" value="1"/>
</dbReference>
<feature type="domain" description="Reverse transcriptase/retrotransposon-derived protein RNase H-like" evidence="1">
    <location>
        <begin position="2"/>
        <end position="98"/>
    </location>
</feature>
<dbReference type="EMBL" id="JXTB01000015">
    <property type="protein sequence ID" value="PON77062.1"/>
    <property type="molecule type" value="Genomic_DNA"/>
</dbReference>
<gene>
    <name evidence="2" type="ORF">PanWU01x14_030710</name>
</gene>
<dbReference type="Pfam" id="PF17919">
    <property type="entry name" value="RT_RNaseH_2"/>
    <property type="match status" value="1"/>
</dbReference>
<dbReference type="PANTHER" id="PTHR48475:SF2">
    <property type="entry name" value="RIBONUCLEASE H"/>
    <property type="match status" value="1"/>
</dbReference>
<reference evidence="3" key="1">
    <citation type="submission" date="2016-06" db="EMBL/GenBank/DDBJ databases">
        <title>Parallel loss of symbiosis genes in relatives of nitrogen-fixing non-legume Parasponia.</title>
        <authorList>
            <person name="Van Velzen R."/>
            <person name="Holmer R."/>
            <person name="Bu F."/>
            <person name="Rutten L."/>
            <person name="Van Zeijl A."/>
            <person name="Liu W."/>
            <person name="Santuari L."/>
            <person name="Cao Q."/>
            <person name="Sharma T."/>
            <person name="Shen D."/>
            <person name="Roswanjaya Y."/>
            <person name="Wardhani T."/>
            <person name="Kalhor M.S."/>
            <person name="Jansen J."/>
            <person name="Van den Hoogen J."/>
            <person name="Gungor B."/>
            <person name="Hartog M."/>
            <person name="Hontelez J."/>
            <person name="Verver J."/>
            <person name="Yang W.-C."/>
            <person name="Schijlen E."/>
            <person name="Repin R."/>
            <person name="Schilthuizen M."/>
            <person name="Schranz E."/>
            <person name="Heidstra R."/>
            <person name="Miyata K."/>
            <person name="Fedorova E."/>
            <person name="Kohlen W."/>
            <person name="Bisseling T."/>
            <person name="Smit S."/>
            <person name="Geurts R."/>
        </authorList>
    </citation>
    <scope>NUCLEOTIDE SEQUENCE [LARGE SCALE GENOMIC DNA]</scope>
    <source>
        <strain evidence="3">cv. WU1-14</strain>
    </source>
</reference>
<dbReference type="Proteomes" id="UP000237105">
    <property type="component" value="Unassembled WGS sequence"/>
</dbReference>
<dbReference type="AlphaFoldDB" id="A0A2P5DUU3"/>
<dbReference type="OrthoDB" id="1742547at2759"/>
<evidence type="ECO:0000313" key="3">
    <source>
        <dbReference type="Proteomes" id="UP000237105"/>
    </source>
</evidence>
<keyword evidence="3" id="KW-1185">Reference proteome</keyword>
<evidence type="ECO:0000313" key="2">
    <source>
        <dbReference type="EMBL" id="PON77062.1"/>
    </source>
</evidence>
<proteinExistence type="predicted"/>
<evidence type="ECO:0000259" key="1">
    <source>
        <dbReference type="Pfam" id="PF17919"/>
    </source>
</evidence>
<name>A0A2P5DUU3_PARAD</name>
<comment type="caution">
    <text evidence="2">The sequence shown here is derived from an EMBL/GenBank/DDBJ whole genome shotgun (WGS) entry which is preliminary data.</text>
</comment>
<sequence length="108" mass="12360">MEECEKAFQEIKAYLGAILTLINHVPEESLILYLAVLENAMSKVLVKEEGRTQVPIYYVNKSLLNAETQYPEIEKLGLALITAARKLRPYFHAYTIRVSTSHPLRQIL</sequence>
<organism evidence="2 3">
    <name type="scientific">Parasponia andersonii</name>
    <name type="common">Sponia andersonii</name>
    <dbReference type="NCBI Taxonomy" id="3476"/>
    <lineage>
        <taxon>Eukaryota</taxon>
        <taxon>Viridiplantae</taxon>
        <taxon>Streptophyta</taxon>
        <taxon>Embryophyta</taxon>
        <taxon>Tracheophyta</taxon>
        <taxon>Spermatophyta</taxon>
        <taxon>Magnoliopsida</taxon>
        <taxon>eudicotyledons</taxon>
        <taxon>Gunneridae</taxon>
        <taxon>Pentapetalae</taxon>
        <taxon>rosids</taxon>
        <taxon>fabids</taxon>
        <taxon>Rosales</taxon>
        <taxon>Cannabaceae</taxon>
        <taxon>Parasponia</taxon>
    </lineage>
</organism>
<protein>
    <recommendedName>
        <fullName evidence="1">Reverse transcriptase/retrotransposon-derived protein RNase H-like domain-containing protein</fullName>
    </recommendedName>
</protein>
<dbReference type="InterPro" id="IPR041577">
    <property type="entry name" value="RT_RNaseH_2"/>
</dbReference>
<dbReference type="PANTHER" id="PTHR48475">
    <property type="entry name" value="RIBONUCLEASE H"/>
    <property type="match status" value="1"/>
</dbReference>